<protein>
    <submittedName>
        <fullName evidence="1">Uncharacterized protein</fullName>
    </submittedName>
</protein>
<accession>A0A381Y9U7</accession>
<gene>
    <name evidence="1" type="ORF">METZ01_LOCUS126723</name>
</gene>
<dbReference type="AlphaFoldDB" id="A0A381Y9U7"/>
<sequence length="30" mass="3295">MTLLGLGDSALQVVLSTIAIFHLEKHPAYR</sequence>
<feature type="non-terminal residue" evidence="1">
    <location>
        <position position="30"/>
    </location>
</feature>
<evidence type="ECO:0000313" key="1">
    <source>
        <dbReference type="EMBL" id="SVA73869.1"/>
    </source>
</evidence>
<name>A0A381Y9U7_9ZZZZ</name>
<proteinExistence type="predicted"/>
<reference evidence="1" key="1">
    <citation type="submission" date="2018-05" db="EMBL/GenBank/DDBJ databases">
        <authorList>
            <person name="Lanie J.A."/>
            <person name="Ng W.-L."/>
            <person name="Kazmierczak K.M."/>
            <person name="Andrzejewski T.M."/>
            <person name="Davidsen T.M."/>
            <person name="Wayne K.J."/>
            <person name="Tettelin H."/>
            <person name="Glass J.I."/>
            <person name="Rusch D."/>
            <person name="Podicherti R."/>
            <person name="Tsui H.-C.T."/>
            <person name="Winkler M.E."/>
        </authorList>
    </citation>
    <scope>NUCLEOTIDE SEQUENCE</scope>
</reference>
<dbReference type="EMBL" id="UINC01017734">
    <property type="protein sequence ID" value="SVA73869.1"/>
    <property type="molecule type" value="Genomic_DNA"/>
</dbReference>
<organism evidence="1">
    <name type="scientific">marine metagenome</name>
    <dbReference type="NCBI Taxonomy" id="408172"/>
    <lineage>
        <taxon>unclassified sequences</taxon>
        <taxon>metagenomes</taxon>
        <taxon>ecological metagenomes</taxon>
    </lineage>
</organism>